<dbReference type="OrthoDB" id="535914at2759"/>
<keyword evidence="2" id="KW-0472">Membrane</keyword>
<keyword evidence="5" id="KW-1185">Reference proteome</keyword>
<feature type="transmembrane region" description="Helical" evidence="2">
    <location>
        <begin position="312"/>
        <end position="338"/>
    </location>
</feature>
<evidence type="ECO:0000256" key="2">
    <source>
        <dbReference type="SAM" id="Phobius"/>
    </source>
</evidence>
<reference evidence="4" key="1">
    <citation type="journal article" date="2020" name="bioRxiv">
        <title>Comparative genomics of Chlamydomonas.</title>
        <authorList>
            <person name="Craig R.J."/>
            <person name="Hasan A.R."/>
            <person name="Ness R.W."/>
            <person name="Keightley P.D."/>
        </authorList>
    </citation>
    <scope>NUCLEOTIDE SEQUENCE</scope>
    <source>
        <strain evidence="4">SAG 7.73</strain>
    </source>
</reference>
<organism evidence="4 5">
    <name type="scientific">Chlamydomonas incerta</name>
    <dbReference type="NCBI Taxonomy" id="51695"/>
    <lineage>
        <taxon>Eukaryota</taxon>
        <taxon>Viridiplantae</taxon>
        <taxon>Chlorophyta</taxon>
        <taxon>core chlorophytes</taxon>
        <taxon>Chlorophyceae</taxon>
        <taxon>CS clade</taxon>
        <taxon>Chlamydomonadales</taxon>
        <taxon>Chlamydomonadaceae</taxon>
        <taxon>Chlamydomonas</taxon>
    </lineage>
</organism>
<name>A0A835VT47_CHLIN</name>
<keyword evidence="2" id="KW-0812">Transmembrane</keyword>
<evidence type="ECO:0000313" key="4">
    <source>
        <dbReference type="EMBL" id="KAG2428307.1"/>
    </source>
</evidence>
<keyword evidence="2" id="KW-1133">Transmembrane helix</keyword>
<feature type="chain" id="PRO_5032896923" evidence="3">
    <location>
        <begin position="20"/>
        <end position="712"/>
    </location>
</feature>
<feature type="compositionally biased region" description="Gly residues" evidence="1">
    <location>
        <begin position="653"/>
        <end position="664"/>
    </location>
</feature>
<comment type="caution">
    <text evidence="4">The sequence shown here is derived from an EMBL/GenBank/DDBJ whole genome shotgun (WGS) entry which is preliminary data.</text>
</comment>
<gene>
    <name evidence="4" type="ORF">HXX76_010455</name>
</gene>
<feature type="compositionally biased region" description="Gly residues" evidence="1">
    <location>
        <begin position="484"/>
        <end position="494"/>
    </location>
</feature>
<sequence>MACCLCLVLFGGPILIGVGASILSKAAHDTRGGNIDAVNAAIDGWNDPNSPNGWARFSQLTVWAVLTPGDGVAEGTSCPREVVQLRLDTLASDRFLDESQRYQAVRQARLVTEMAYRRYVLCRYQTLLLQQPPGATANTTLAALPVPPSTGTLDYSIALDKAIGPRSCTSTRDTCYGQNYADCRYNCQFFGGYFDCNGNTFTCSLPDTYFSDVAVKVKARDTSANLSYVPDTAYPDEGGGGNVMPTGYFRRYTPANGSLTAGPFFQLPNIRPAGRGMPSVVSITVRSSADPYLTYMWVTGGSGWLGTPKSTLVASGVVILVVGVIGTLAWFCFGYYSWRMLFARNRPRERPDGAVEAAAWDMANRFGGQYAPALGVPVGHDGLPTAQPLYIPSSTPVAGHPAYGTPADPYHQMPGYPATPGGGGAGGGYPPYGGGGYPGSYPSGSYPGSGYPGAGGGYPPPGSAVEMTVYGGGAGSVHAPPPDAGGGAGAGGSGHPPYSGYPPGGYPQPYPGAAPPYPGAAPYSSSYSAPGPDGAAVAGGGGPDVGATASYAYPATAAASATAYPAPSAYPYPYGYPSPGAGPGAAAGGGGGGGSSSSAAVASGLVTGLPASTGASAGEGGSSSSAFAGAAAGPAAVAAAAATARDDDDEEGGGGSAAAGGGRSGRGKRGKGKKGGDSGWDDGPLLAGAGSSSGPAGGGGSSGPAGSKGKGR</sequence>
<protein>
    <submittedName>
        <fullName evidence="4">Uncharacterized protein</fullName>
    </submittedName>
</protein>
<feature type="region of interest" description="Disordered" evidence="1">
    <location>
        <begin position="580"/>
        <end position="712"/>
    </location>
</feature>
<evidence type="ECO:0000256" key="3">
    <source>
        <dbReference type="SAM" id="SignalP"/>
    </source>
</evidence>
<evidence type="ECO:0000313" key="5">
    <source>
        <dbReference type="Proteomes" id="UP000650467"/>
    </source>
</evidence>
<dbReference type="Proteomes" id="UP000650467">
    <property type="component" value="Unassembled WGS sequence"/>
</dbReference>
<feature type="region of interest" description="Disordered" evidence="1">
    <location>
        <begin position="475"/>
        <end position="504"/>
    </location>
</feature>
<proteinExistence type="predicted"/>
<feature type="compositionally biased region" description="Low complexity" evidence="1">
    <location>
        <begin position="681"/>
        <end position="694"/>
    </location>
</feature>
<keyword evidence="3" id="KW-0732">Signal</keyword>
<feature type="compositionally biased region" description="Gly residues" evidence="1">
    <location>
        <begin position="581"/>
        <end position="595"/>
    </location>
</feature>
<accession>A0A835VT47</accession>
<feature type="compositionally biased region" description="Low complexity" evidence="1">
    <location>
        <begin position="611"/>
        <end position="643"/>
    </location>
</feature>
<feature type="signal peptide" evidence="3">
    <location>
        <begin position="1"/>
        <end position="19"/>
    </location>
</feature>
<dbReference type="AlphaFoldDB" id="A0A835VT47"/>
<evidence type="ECO:0000256" key="1">
    <source>
        <dbReference type="SAM" id="MobiDB-lite"/>
    </source>
</evidence>
<dbReference type="EMBL" id="JAEHOC010000035">
    <property type="protein sequence ID" value="KAG2428307.1"/>
    <property type="molecule type" value="Genomic_DNA"/>
</dbReference>
<feature type="compositionally biased region" description="Gly residues" evidence="1">
    <location>
        <begin position="695"/>
        <end position="712"/>
    </location>
</feature>